<dbReference type="PANTHER" id="PTHR11941">
    <property type="entry name" value="ENOYL-COA HYDRATASE-RELATED"/>
    <property type="match status" value="1"/>
</dbReference>
<sequence>MAAKQLFSVPIPAFGPHPGGAITVTEPSPAVYLLTFVSPPDNRLTTVVCRALLTALDLLEFGGYTPGVLITTSGIPKFYSNGLDLQHAIETEGFWALFYSLWLRFLTFPMPTVALLNGHTYAGGLMLSMSHDYRLAPSPKGFLCLNELLFGAPLKPAMAAIFRAKLPNPVTLRTVALEAKRFTGQEAVEFGLADQLATGLDDALKFVEERQLLEKPKKGVYGVIKEELYKDLIQELRGVGLEKEEKRYEEDRRREAERQEFGKVFVEQWKKENKAKL</sequence>
<dbReference type="PANTHER" id="PTHR11941:SF75">
    <property type="entry name" value="ENOYL-COA HYDRATASE_ISOMERASE FAMILY PROTEIN"/>
    <property type="match status" value="1"/>
</dbReference>
<keyword evidence="1" id="KW-0413">Isomerase</keyword>
<gene>
    <name evidence="1" type="ORF">PT974_00056</name>
</gene>
<dbReference type="Proteomes" id="UP001338125">
    <property type="component" value="Unassembled WGS sequence"/>
</dbReference>
<dbReference type="Pfam" id="PF00378">
    <property type="entry name" value="ECH_1"/>
    <property type="match status" value="1"/>
</dbReference>
<evidence type="ECO:0000313" key="2">
    <source>
        <dbReference type="Proteomes" id="UP001338125"/>
    </source>
</evidence>
<dbReference type="CDD" id="cd06558">
    <property type="entry name" value="crotonase-like"/>
    <property type="match status" value="1"/>
</dbReference>
<dbReference type="EMBL" id="JAVFKD010000001">
    <property type="protein sequence ID" value="KAK5997700.1"/>
    <property type="molecule type" value="Genomic_DNA"/>
</dbReference>
<evidence type="ECO:0000313" key="1">
    <source>
        <dbReference type="EMBL" id="KAK5997700.1"/>
    </source>
</evidence>
<keyword evidence="2" id="KW-1185">Reference proteome</keyword>
<dbReference type="InterPro" id="IPR029045">
    <property type="entry name" value="ClpP/crotonase-like_dom_sf"/>
</dbReference>
<comment type="caution">
    <text evidence="1">The sequence shown here is derived from an EMBL/GenBank/DDBJ whole genome shotgun (WGS) entry which is preliminary data.</text>
</comment>
<proteinExistence type="predicted"/>
<reference evidence="1 2" key="1">
    <citation type="submission" date="2024-01" db="EMBL/GenBank/DDBJ databases">
        <title>Complete genome of Cladobotryum mycophilum ATHUM6906.</title>
        <authorList>
            <person name="Christinaki A.C."/>
            <person name="Myridakis A.I."/>
            <person name="Kouvelis V.N."/>
        </authorList>
    </citation>
    <scope>NUCLEOTIDE SEQUENCE [LARGE SCALE GENOMIC DNA]</scope>
    <source>
        <strain evidence="1 2">ATHUM6906</strain>
    </source>
</reference>
<dbReference type="Gene3D" id="3.90.226.10">
    <property type="entry name" value="2-enoyl-CoA Hydratase, Chain A, domain 1"/>
    <property type="match status" value="1"/>
</dbReference>
<dbReference type="SUPFAM" id="SSF52096">
    <property type="entry name" value="ClpP/crotonase"/>
    <property type="match status" value="1"/>
</dbReference>
<organism evidence="1 2">
    <name type="scientific">Cladobotryum mycophilum</name>
    <dbReference type="NCBI Taxonomy" id="491253"/>
    <lineage>
        <taxon>Eukaryota</taxon>
        <taxon>Fungi</taxon>
        <taxon>Dikarya</taxon>
        <taxon>Ascomycota</taxon>
        <taxon>Pezizomycotina</taxon>
        <taxon>Sordariomycetes</taxon>
        <taxon>Hypocreomycetidae</taxon>
        <taxon>Hypocreales</taxon>
        <taxon>Hypocreaceae</taxon>
        <taxon>Cladobotryum</taxon>
    </lineage>
</organism>
<protein>
    <submittedName>
        <fullName evidence="1">Enoyl-CoA delta isomerase 3</fullName>
    </submittedName>
</protein>
<name>A0ABR0T108_9HYPO</name>
<dbReference type="InterPro" id="IPR001753">
    <property type="entry name" value="Enoyl-CoA_hydra/iso"/>
</dbReference>
<accession>A0ABR0T108</accession>
<dbReference type="GO" id="GO:0016853">
    <property type="term" value="F:isomerase activity"/>
    <property type="evidence" value="ECO:0007669"/>
    <property type="project" value="UniProtKB-KW"/>
</dbReference>